<evidence type="ECO:0000256" key="12">
    <source>
        <dbReference type="ARBA" id="ARBA00032593"/>
    </source>
</evidence>
<dbReference type="SUPFAM" id="SSF47979">
    <property type="entry name" value="Iron-dependent repressor protein, dimerization domain"/>
    <property type="match status" value="1"/>
</dbReference>
<dbReference type="PANTHER" id="PTHR33238">
    <property type="entry name" value="IRON (METAL) DEPENDENT REPRESSOR, DTXR FAMILY"/>
    <property type="match status" value="1"/>
</dbReference>
<evidence type="ECO:0000256" key="3">
    <source>
        <dbReference type="ARBA" id="ARBA00011738"/>
    </source>
</evidence>
<dbReference type="GO" id="GO:0003700">
    <property type="term" value="F:DNA-binding transcription factor activity"/>
    <property type="evidence" value="ECO:0007669"/>
    <property type="project" value="InterPro"/>
</dbReference>
<accession>A0A1T5KUR3</accession>
<comment type="subcellular location">
    <subcellularLocation>
        <location evidence="1">Cytoplasm</location>
    </subcellularLocation>
</comment>
<dbReference type="Gene3D" id="1.10.10.10">
    <property type="entry name" value="Winged helix-like DNA-binding domain superfamily/Winged helix DNA-binding domain"/>
    <property type="match status" value="1"/>
</dbReference>
<evidence type="ECO:0000256" key="1">
    <source>
        <dbReference type="ARBA" id="ARBA00004496"/>
    </source>
</evidence>
<dbReference type="AlphaFoldDB" id="A0A1T5KUR3"/>
<sequence length="227" mass="24952">MAVSDLSNTAQDYLKLIWSSQEWPGQHATVKSLAAQLGVAVSTVSDSLKRLDEQGLITHAPYRSIELTERGRRYAISMVRRHRLIETFLVRELGYGWDEVHDEAEVLEHAVSDNMIERIDEKLGHPTRDPHGDPIPSADGDPHLPDAVRLSDLPDGAAGVVVRISDDDPDILRYLDELGLGLDHPVTVVRNRDFAGTVSVRVGEPASTVERELGMPAARAIWVTAGA</sequence>
<keyword evidence="7" id="KW-0805">Transcription regulation</keyword>
<evidence type="ECO:0000256" key="8">
    <source>
        <dbReference type="ARBA" id="ARBA00023125"/>
    </source>
</evidence>
<dbReference type="PROSITE" id="PS50944">
    <property type="entry name" value="HTH_DTXR"/>
    <property type="match status" value="1"/>
</dbReference>
<dbReference type="Gene3D" id="1.10.60.10">
    <property type="entry name" value="Iron dependent repressor, metal binding and dimerisation domain"/>
    <property type="match status" value="1"/>
</dbReference>
<dbReference type="Gene3D" id="2.30.30.90">
    <property type="match status" value="1"/>
</dbReference>
<dbReference type="InterPro" id="IPR022689">
    <property type="entry name" value="Iron_dep_repressor"/>
</dbReference>
<dbReference type="GO" id="GO:0046983">
    <property type="term" value="F:protein dimerization activity"/>
    <property type="evidence" value="ECO:0007669"/>
    <property type="project" value="InterPro"/>
</dbReference>
<dbReference type="InterPro" id="IPR038157">
    <property type="entry name" value="FeoA_core_dom"/>
</dbReference>
<feature type="compositionally biased region" description="Basic and acidic residues" evidence="13">
    <location>
        <begin position="123"/>
        <end position="132"/>
    </location>
</feature>
<evidence type="ECO:0000259" key="14">
    <source>
        <dbReference type="PROSITE" id="PS50944"/>
    </source>
</evidence>
<dbReference type="FunFam" id="1.10.60.10:FF:000004">
    <property type="entry name" value="DtxR family transcriptional regulator"/>
    <property type="match status" value="1"/>
</dbReference>
<dbReference type="Pfam" id="PF01325">
    <property type="entry name" value="Fe_dep_repress"/>
    <property type="match status" value="1"/>
</dbReference>
<dbReference type="GO" id="GO:0045892">
    <property type="term" value="P:negative regulation of DNA-templated transcription"/>
    <property type="evidence" value="ECO:0007669"/>
    <property type="project" value="TreeGrafter"/>
</dbReference>
<evidence type="ECO:0000313" key="15">
    <source>
        <dbReference type="EMBL" id="SKC67437.1"/>
    </source>
</evidence>
<dbReference type="InterPro" id="IPR050536">
    <property type="entry name" value="DtxR_MntR_Metal-Reg"/>
</dbReference>
<dbReference type="GO" id="GO:0003677">
    <property type="term" value="F:DNA binding"/>
    <property type="evidence" value="ECO:0007669"/>
    <property type="project" value="UniProtKB-KW"/>
</dbReference>
<evidence type="ECO:0000256" key="2">
    <source>
        <dbReference type="ARBA" id="ARBA00007871"/>
    </source>
</evidence>
<dbReference type="InterPro" id="IPR007167">
    <property type="entry name" value="Fe-transptr_FeoA-like"/>
</dbReference>
<dbReference type="InterPro" id="IPR022687">
    <property type="entry name" value="HTH_DTXR"/>
</dbReference>
<keyword evidence="11" id="KW-0464">Manganese</keyword>
<evidence type="ECO:0000256" key="11">
    <source>
        <dbReference type="ARBA" id="ARBA00023211"/>
    </source>
</evidence>
<reference evidence="15 16" key="1">
    <citation type="submission" date="2017-02" db="EMBL/GenBank/DDBJ databases">
        <authorList>
            <person name="Peterson S.W."/>
        </authorList>
    </citation>
    <scope>NUCLEOTIDE SEQUENCE [LARGE SCALE GENOMIC DNA]</scope>
    <source>
        <strain evidence="15 16">VKM Ac-2059</strain>
    </source>
</reference>
<evidence type="ECO:0000256" key="10">
    <source>
        <dbReference type="ARBA" id="ARBA00023163"/>
    </source>
</evidence>
<dbReference type="SMART" id="SM00899">
    <property type="entry name" value="FeoA"/>
    <property type="match status" value="1"/>
</dbReference>
<dbReference type="InterPro" id="IPR036421">
    <property type="entry name" value="Fe_dep_repressor_sf"/>
</dbReference>
<dbReference type="EMBL" id="FUZP01000003">
    <property type="protein sequence ID" value="SKC67437.1"/>
    <property type="molecule type" value="Genomic_DNA"/>
</dbReference>
<dbReference type="InterPro" id="IPR036390">
    <property type="entry name" value="WH_DNA-bd_sf"/>
</dbReference>
<feature type="domain" description="HTH dtxR-type" evidence="14">
    <location>
        <begin position="6"/>
        <end position="68"/>
    </location>
</feature>
<dbReference type="SMART" id="SM00529">
    <property type="entry name" value="HTH_DTXR"/>
    <property type="match status" value="1"/>
</dbReference>
<dbReference type="GO" id="GO:0005737">
    <property type="term" value="C:cytoplasm"/>
    <property type="evidence" value="ECO:0007669"/>
    <property type="project" value="UniProtKB-SubCell"/>
</dbReference>
<dbReference type="Pfam" id="PF04023">
    <property type="entry name" value="FeoA"/>
    <property type="match status" value="1"/>
</dbReference>
<keyword evidence="16" id="KW-1185">Reference proteome</keyword>
<keyword evidence="8" id="KW-0238">DNA-binding</keyword>
<dbReference type="InterPro" id="IPR001367">
    <property type="entry name" value="Fe_dep_repressor"/>
</dbReference>
<dbReference type="STRING" id="123320.SAMN06309945_2510"/>
<evidence type="ECO:0000256" key="4">
    <source>
        <dbReference type="ARBA" id="ARBA00022490"/>
    </source>
</evidence>
<dbReference type="InterPro" id="IPR036388">
    <property type="entry name" value="WH-like_DNA-bd_sf"/>
</dbReference>
<gene>
    <name evidence="15" type="ORF">SAMN06309945_2510</name>
</gene>
<feature type="region of interest" description="Disordered" evidence="13">
    <location>
        <begin position="123"/>
        <end position="146"/>
    </location>
</feature>
<keyword evidence="5" id="KW-0678">Repressor</keyword>
<dbReference type="Proteomes" id="UP000190857">
    <property type="component" value="Unassembled WGS sequence"/>
</dbReference>
<keyword evidence="6" id="KW-0408">Iron</keyword>
<dbReference type="GO" id="GO:0046914">
    <property type="term" value="F:transition metal ion binding"/>
    <property type="evidence" value="ECO:0007669"/>
    <property type="project" value="InterPro"/>
</dbReference>
<keyword evidence="4" id="KW-0963">Cytoplasm</keyword>
<proteinExistence type="inferred from homology"/>
<evidence type="ECO:0000256" key="5">
    <source>
        <dbReference type="ARBA" id="ARBA00022491"/>
    </source>
</evidence>
<evidence type="ECO:0000256" key="6">
    <source>
        <dbReference type="ARBA" id="ARBA00023004"/>
    </source>
</evidence>
<keyword evidence="9" id="KW-0010">Activator</keyword>
<dbReference type="SUPFAM" id="SSF50037">
    <property type="entry name" value="C-terminal domain of transcriptional repressors"/>
    <property type="match status" value="1"/>
</dbReference>
<organism evidence="15 16">
    <name type="scientific">Okibacterium fritillariae</name>
    <dbReference type="NCBI Taxonomy" id="123320"/>
    <lineage>
        <taxon>Bacteria</taxon>
        <taxon>Bacillati</taxon>
        <taxon>Actinomycetota</taxon>
        <taxon>Actinomycetes</taxon>
        <taxon>Micrococcales</taxon>
        <taxon>Microbacteriaceae</taxon>
        <taxon>Okibacterium</taxon>
    </lineage>
</organism>
<dbReference type="PANTHER" id="PTHR33238:SF11">
    <property type="entry name" value="TRANSCRIPTIONAL REGULATOR MNTR"/>
    <property type="match status" value="1"/>
</dbReference>
<dbReference type="Pfam" id="PF02742">
    <property type="entry name" value="Fe_dep_repr_C"/>
    <property type="match status" value="1"/>
</dbReference>
<evidence type="ECO:0000256" key="13">
    <source>
        <dbReference type="SAM" id="MobiDB-lite"/>
    </source>
</evidence>
<comment type="subunit">
    <text evidence="3">Homodimer.</text>
</comment>
<dbReference type="InterPro" id="IPR008988">
    <property type="entry name" value="Transcriptional_repressor_C"/>
</dbReference>
<evidence type="ECO:0000256" key="9">
    <source>
        <dbReference type="ARBA" id="ARBA00023159"/>
    </source>
</evidence>
<dbReference type="SUPFAM" id="SSF46785">
    <property type="entry name" value="Winged helix' DNA-binding domain"/>
    <property type="match status" value="1"/>
</dbReference>
<evidence type="ECO:0000256" key="7">
    <source>
        <dbReference type="ARBA" id="ARBA00023015"/>
    </source>
</evidence>
<name>A0A1T5KUR3_9MICO</name>
<comment type="similarity">
    <text evidence="2">Belongs to the DtxR/MntR family.</text>
</comment>
<dbReference type="RefSeq" id="WP_079728550.1">
    <property type="nucleotide sequence ID" value="NZ_FUZP01000003.1"/>
</dbReference>
<dbReference type="OrthoDB" id="9791355at2"/>
<keyword evidence="10" id="KW-0804">Transcription</keyword>
<evidence type="ECO:0000313" key="16">
    <source>
        <dbReference type="Proteomes" id="UP000190857"/>
    </source>
</evidence>
<protein>
    <recommendedName>
        <fullName evidence="12">Manganese transport regulator</fullName>
    </recommendedName>
</protein>